<reference evidence="1" key="1">
    <citation type="submission" date="2021-02" db="EMBL/GenBank/DDBJ databases">
        <authorList>
            <person name="Dougan E. K."/>
            <person name="Rhodes N."/>
            <person name="Thang M."/>
            <person name="Chan C."/>
        </authorList>
    </citation>
    <scope>NUCLEOTIDE SEQUENCE</scope>
</reference>
<dbReference type="AlphaFoldDB" id="A0A812K6E6"/>
<gene>
    <name evidence="1" type="primary">SAMHD1</name>
    <name evidence="1" type="ORF">SNAT2548_LOCUS8196</name>
</gene>
<proteinExistence type="predicted"/>
<sequence length="231" mass="25408">MVPGLPGKVDWQLFAHYGGPLWTMQALVLVDRSMGRFRQALELTAEDCQWRSKTGDEEDFRAVKKGGHARSMSLLEGENFVTGFQYFNPKKIGLRMSTQSGHEDKLILNTVCNAFGINMRISMRNPDEWKYVKGQIEVGNGKGQKKYAHPHGWASVGGSSEAASFLLQLPSAQAKFNLLSACEDDAKTKAKKICVKHLGKHAEADVLEDCIFDVCRGGEDFAAAAAELLAA</sequence>
<evidence type="ECO:0000313" key="1">
    <source>
        <dbReference type="EMBL" id="CAE7221748.1"/>
    </source>
</evidence>
<dbReference type="EMBL" id="CAJNDS010000601">
    <property type="protein sequence ID" value="CAE7221748.1"/>
    <property type="molecule type" value="Genomic_DNA"/>
</dbReference>
<dbReference type="OrthoDB" id="440653at2759"/>
<name>A0A812K6E6_9DINO</name>
<evidence type="ECO:0000313" key="2">
    <source>
        <dbReference type="Proteomes" id="UP000604046"/>
    </source>
</evidence>
<dbReference type="Proteomes" id="UP000604046">
    <property type="component" value="Unassembled WGS sequence"/>
</dbReference>
<protein>
    <submittedName>
        <fullName evidence="1">SAMHD1 protein</fullName>
    </submittedName>
</protein>
<comment type="caution">
    <text evidence="1">The sequence shown here is derived from an EMBL/GenBank/DDBJ whole genome shotgun (WGS) entry which is preliminary data.</text>
</comment>
<organism evidence="1 2">
    <name type="scientific">Symbiodinium natans</name>
    <dbReference type="NCBI Taxonomy" id="878477"/>
    <lineage>
        <taxon>Eukaryota</taxon>
        <taxon>Sar</taxon>
        <taxon>Alveolata</taxon>
        <taxon>Dinophyceae</taxon>
        <taxon>Suessiales</taxon>
        <taxon>Symbiodiniaceae</taxon>
        <taxon>Symbiodinium</taxon>
    </lineage>
</organism>
<accession>A0A812K6E6</accession>
<keyword evidence="2" id="KW-1185">Reference proteome</keyword>